<proteinExistence type="predicted"/>
<evidence type="ECO:0000313" key="1">
    <source>
        <dbReference type="EMBL" id="GEN63571.1"/>
    </source>
</evidence>
<dbReference type="Proteomes" id="UP000321746">
    <property type="component" value="Unassembled WGS sequence"/>
</dbReference>
<name>A0A511XKU3_9PROT</name>
<protein>
    <submittedName>
        <fullName evidence="1">Uncharacterized protein</fullName>
    </submittedName>
</protein>
<reference evidence="1 2" key="1">
    <citation type="submission" date="2019-07" db="EMBL/GenBank/DDBJ databases">
        <title>Whole genome shotgun sequence of Acetobacter oeni NBRC 105207.</title>
        <authorList>
            <person name="Hosoyama A."/>
            <person name="Uohara A."/>
            <person name="Ohji S."/>
            <person name="Ichikawa N."/>
        </authorList>
    </citation>
    <scope>NUCLEOTIDE SEQUENCE [LARGE SCALE GENOMIC DNA]</scope>
    <source>
        <strain evidence="1 2">NBRC 105207</strain>
    </source>
</reference>
<organism evidence="1 2">
    <name type="scientific">Acetobacter oeni</name>
    <dbReference type="NCBI Taxonomy" id="304077"/>
    <lineage>
        <taxon>Bacteria</taxon>
        <taxon>Pseudomonadati</taxon>
        <taxon>Pseudomonadota</taxon>
        <taxon>Alphaproteobacteria</taxon>
        <taxon>Acetobacterales</taxon>
        <taxon>Acetobacteraceae</taxon>
        <taxon>Acetobacter</taxon>
    </lineage>
</organism>
<evidence type="ECO:0000313" key="2">
    <source>
        <dbReference type="Proteomes" id="UP000321746"/>
    </source>
</evidence>
<gene>
    <name evidence="1" type="ORF">AOE01nite_17950</name>
</gene>
<dbReference type="AlphaFoldDB" id="A0A511XKU3"/>
<comment type="caution">
    <text evidence="1">The sequence shown here is derived from an EMBL/GenBank/DDBJ whole genome shotgun (WGS) entry which is preliminary data.</text>
</comment>
<accession>A0A511XKU3</accession>
<dbReference type="EMBL" id="BJYG01000021">
    <property type="protein sequence ID" value="GEN63571.1"/>
    <property type="molecule type" value="Genomic_DNA"/>
</dbReference>
<sequence length="76" mass="8771">MRIGHVHEEDRLFQFSSVFATQADRFDEAAVASEASLNLDVAESLRRLSKTCRSESEAYSRRLRQLTERTVHENSK</sequence>
<keyword evidence="2" id="KW-1185">Reference proteome</keyword>